<dbReference type="EMBL" id="OX365899">
    <property type="protein sequence ID" value="CAI4057865.1"/>
    <property type="molecule type" value="Genomic_DNA"/>
</dbReference>
<sequence length="647" mass="74321">MRTYGRRGPVFRTSFRSNRGSLSSSNVEFSDDDVNSALPDMSSTMSSSVADDPFEGFLDKRGITEDVSPSPDGTNEDAILSVDPKGSTQNTEITRSDDTSIASIKKEKLSAFNFLDGSKISKTKRRRTYQRHDASTASSIEPNLQDEGNLMMQNESESIKQIYNDINEFILNLPRADDDVLNKMFENELNKDNVEEGENMLTSKDRKYGKSRTILISKNKENEMAEEEEDDQKANAVPTNNPYGDNSEKEGLTSTNHYNELKNMGDTIKYQDDIDFFLSNSKNSVNDSGSINDYFKKLLNLSLMIINDDGFFQYARRYFKKEIISLSFFRVELDFPELMLLQGYLLGKVSESQCDFPPSFESFSIELSRNEGSICRKNRRINKLSHLNFEDFLQETQFKTGLYYSLSLWEMYGKFSASMIKRISIIASNRDLFNQHVIKLIPLLEKMMSDSKFGLIFIKQPDIFDGVISNLNNQFKNMIDNDYFIRTLILLTNMEGHNHKLWESMDMIFQDSMNTILKGIHPLIDAKVDNVLLHLGLCLNLCGGKNCDLEVDDELWHNMRATFLKMIRDDSEVENRLMQGLFYLNFAFVVNQRKEGDYLDSWELNTLTVALEAFESETSQFNEGISSKIEIALHYLRSIHEKKKSTI</sequence>
<dbReference type="InterPro" id="IPR031550">
    <property type="entry name" value="Rad61_Wapl"/>
</dbReference>
<dbReference type="OrthoDB" id="4069585at2759"/>
<dbReference type="Gene3D" id="1.25.10.60">
    <property type="entry name" value="Rad61, Wapl domain"/>
    <property type="match status" value="1"/>
</dbReference>
<keyword evidence="2" id="KW-1185">Reference proteome</keyword>
<evidence type="ECO:0000313" key="2">
    <source>
        <dbReference type="Proteomes" id="UP001162087"/>
    </source>
</evidence>
<organism evidence="1 2">
    <name type="scientific">Saccharomyces kudriavzevii (strain ATCC MYA-4449 / AS 2.2408 / CBS 8840 / NBRC 1802 / NCYC 2889)</name>
    <name type="common">Yeast</name>
    <dbReference type="NCBI Taxonomy" id="226230"/>
    <lineage>
        <taxon>Eukaryota</taxon>
        <taxon>Fungi</taxon>
        <taxon>Dikarya</taxon>
        <taxon>Ascomycota</taxon>
        <taxon>Saccharomycotina</taxon>
        <taxon>Saccharomycetes</taxon>
        <taxon>Saccharomycetales</taxon>
        <taxon>Saccharomycetaceae</taxon>
        <taxon>Saccharomyces</taxon>
    </lineage>
</organism>
<reference evidence="1" key="1">
    <citation type="submission" date="2022-10" db="EMBL/GenBank/DDBJ databases">
        <authorList>
            <person name="Byrne P K."/>
        </authorList>
    </citation>
    <scope>NUCLEOTIDE SEQUENCE</scope>
    <source>
        <strain evidence="1">IFO1802</strain>
    </source>
</reference>
<accession>A0AA35JDB1</accession>
<dbReference type="Pfam" id="PF16997">
    <property type="entry name" value="Wap1"/>
    <property type="match status" value="1"/>
</dbReference>
<proteinExistence type="predicted"/>
<evidence type="ECO:0000313" key="1">
    <source>
        <dbReference type="EMBL" id="CAI4057865.1"/>
    </source>
</evidence>
<name>A0AA35JDB1_SACK1</name>
<protein>
    <submittedName>
        <fullName evidence="1">Uncharacterized protein</fullName>
    </submittedName>
</protein>
<dbReference type="Proteomes" id="UP001162087">
    <property type="component" value="Chromosome 4"/>
</dbReference>
<dbReference type="InterPro" id="IPR038496">
    <property type="entry name" value="Rad61_Wapl_sf"/>
</dbReference>
<gene>
    <name evidence="1" type="primary">SKDI04G2460</name>
    <name evidence="1" type="ORF">SKDI_04G2460</name>
</gene>